<dbReference type="PANTHER" id="PTHR33279">
    <property type="entry name" value="SULFUR CARRIER PROTEIN YEDF-RELATED"/>
    <property type="match status" value="1"/>
</dbReference>
<dbReference type="CDD" id="cd00291">
    <property type="entry name" value="SirA_YedF_YeeD"/>
    <property type="match status" value="1"/>
</dbReference>
<dbReference type="Pfam" id="PF01206">
    <property type="entry name" value="TusA"/>
    <property type="match status" value="1"/>
</dbReference>
<dbReference type="SUPFAM" id="SSF64307">
    <property type="entry name" value="SirA-like"/>
    <property type="match status" value="1"/>
</dbReference>
<dbReference type="InterPro" id="IPR036868">
    <property type="entry name" value="TusA-like_sf"/>
</dbReference>
<evidence type="ECO:0000259" key="1">
    <source>
        <dbReference type="Pfam" id="PF01206"/>
    </source>
</evidence>
<dbReference type="RefSeq" id="WP_148692659.1">
    <property type="nucleotide sequence ID" value="NZ_CP020477.1"/>
</dbReference>
<dbReference type="PANTHER" id="PTHR33279:SF18">
    <property type="entry name" value="SULFUR CARRIER PROTEIN MJ0990-RELATED"/>
    <property type="match status" value="1"/>
</dbReference>
<dbReference type="Proteomes" id="UP000193404">
    <property type="component" value="Chromosome"/>
</dbReference>
<dbReference type="AlphaFoldDB" id="A0A1W6K303"/>
<dbReference type="GeneID" id="41591876"/>
<accession>A0A1W6K303</accession>
<evidence type="ECO:0000313" key="3">
    <source>
        <dbReference type="Proteomes" id="UP000193404"/>
    </source>
</evidence>
<sequence>MQVKIKSENIAPLLDIEKHGNIYLLKNIKRLDYGYSCKLKWLKTEFNTLVSVKANSIEIIEENGKFYITITFNGREASINLHCSSILTVALKPLVWRLAKNLEKYSGYINEIKTSISSNQKNASLLEIFETKPSVSLDLRGTTCPIPEIESKKLILKAKPYDTIEVLVDHPAAVLYTLPEVAKTFGCKYFVRNMGDYASFVFICGRKEDFQLDLSDVKNLMRDESSIAKLYLYFDKIEKQIKTETINQDVLSYEGLTLIVASPEGRGWLLTALEDSGKIISARLDYGNIKLYDEDAINMINNFNGLINIYYLKH</sequence>
<keyword evidence="3" id="KW-1185">Reference proteome</keyword>
<dbReference type="InterPro" id="IPR001455">
    <property type="entry name" value="TusA-like"/>
</dbReference>
<reference evidence="2 3" key="1">
    <citation type="submission" date="2017-03" db="EMBL/GenBank/DDBJ databases">
        <title>Sulfur activation and transportation mechanism of thermophilic Archaea Acidianus manzaensis YN-25.</title>
        <authorList>
            <person name="Ma Y."/>
            <person name="Yang Y."/>
            <person name="Xia J."/>
        </authorList>
    </citation>
    <scope>NUCLEOTIDE SEQUENCE [LARGE SCALE GENOMIC DNA]</scope>
    <source>
        <strain evidence="2 3">YN-25</strain>
    </source>
</reference>
<dbReference type="Gene3D" id="3.30.110.40">
    <property type="entry name" value="TusA-like domain"/>
    <property type="match status" value="1"/>
</dbReference>
<gene>
    <name evidence="2" type="ORF">B6F84_13100</name>
</gene>
<feature type="domain" description="UPF0033" evidence="1">
    <location>
        <begin position="137"/>
        <end position="197"/>
    </location>
</feature>
<dbReference type="KEGG" id="aman:B6F84_13100"/>
<dbReference type="EMBL" id="CP020477">
    <property type="protein sequence ID" value="ARM76865.1"/>
    <property type="molecule type" value="Genomic_DNA"/>
</dbReference>
<proteinExistence type="predicted"/>
<organism evidence="2 3">
    <name type="scientific">Acidianus manzaensis</name>
    <dbReference type="NCBI Taxonomy" id="282676"/>
    <lineage>
        <taxon>Archaea</taxon>
        <taxon>Thermoproteota</taxon>
        <taxon>Thermoprotei</taxon>
        <taxon>Sulfolobales</taxon>
        <taxon>Sulfolobaceae</taxon>
        <taxon>Acidianus</taxon>
    </lineage>
</organism>
<dbReference type="STRING" id="282676.B6F84_13100"/>
<protein>
    <recommendedName>
        <fullName evidence="1">UPF0033 domain-containing protein</fullName>
    </recommendedName>
</protein>
<evidence type="ECO:0000313" key="2">
    <source>
        <dbReference type="EMBL" id="ARM76865.1"/>
    </source>
</evidence>
<dbReference type="OrthoDB" id="45650at2157"/>
<name>A0A1W6K303_9CREN</name>